<comment type="caution">
    <text evidence="2">The sequence shown here is derived from an EMBL/GenBank/DDBJ whole genome shotgun (WGS) entry which is preliminary data.</text>
</comment>
<dbReference type="Gene3D" id="3.30.700.10">
    <property type="entry name" value="Glycoprotein, Type 4 Pilin"/>
    <property type="match status" value="1"/>
</dbReference>
<protein>
    <recommendedName>
        <fullName evidence="4">Pilin</fullName>
    </recommendedName>
</protein>
<evidence type="ECO:0008006" key="4">
    <source>
        <dbReference type="Google" id="ProtNLM"/>
    </source>
</evidence>
<keyword evidence="1" id="KW-1133">Transmembrane helix</keyword>
<keyword evidence="1" id="KW-0812">Transmembrane</keyword>
<dbReference type="InterPro" id="IPR012902">
    <property type="entry name" value="N_methyl_site"/>
</dbReference>
<feature type="transmembrane region" description="Helical" evidence="1">
    <location>
        <begin position="15"/>
        <end position="36"/>
    </location>
</feature>
<dbReference type="InterPro" id="IPR045584">
    <property type="entry name" value="Pilin-like"/>
</dbReference>
<evidence type="ECO:0000256" key="1">
    <source>
        <dbReference type="SAM" id="Phobius"/>
    </source>
</evidence>
<sequence>MRSVNKKHCAFQNGFTLIELLTVAAIIGLLASVITLRVRKSQLDAYDSAIMQTFDALRSKAEIEHSENGSYSGICQETGGAAGNSILSATGDYANVNKNVKQNNGGVDVACNESSGSAAFAAWTPLRATSGTYWCVDSKFNSSKIAGQPPADSTQCP</sequence>
<organism evidence="2 3">
    <name type="scientific">Candidatus Wildermuthbacteria bacterium RIFCSPHIGHO2_02_FULL_47_17</name>
    <dbReference type="NCBI Taxonomy" id="1802452"/>
    <lineage>
        <taxon>Bacteria</taxon>
        <taxon>Candidatus Wildermuthiibacteriota</taxon>
    </lineage>
</organism>
<accession>A0A1G2R5X5</accession>
<dbReference type="Proteomes" id="UP000179258">
    <property type="component" value="Unassembled WGS sequence"/>
</dbReference>
<gene>
    <name evidence="2" type="ORF">A3D59_03745</name>
</gene>
<dbReference type="Pfam" id="PF07963">
    <property type="entry name" value="N_methyl"/>
    <property type="match status" value="1"/>
</dbReference>
<name>A0A1G2R5X5_9BACT</name>
<dbReference type="EMBL" id="MHTX01000036">
    <property type="protein sequence ID" value="OHA67652.1"/>
    <property type="molecule type" value="Genomic_DNA"/>
</dbReference>
<dbReference type="AlphaFoldDB" id="A0A1G2R5X5"/>
<evidence type="ECO:0000313" key="2">
    <source>
        <dbReference type="EMBL" id="OHA67652.1"/>
    </source>
</evidence>
<reference evidence="2 3" key="1">
    <citation type="journal article" date="2016" name="Nat. Commun.">
        <title>Thousands of microbial genomes shed light on interconnected biogeochemical processes in an aquifer system.</title>
        <authorList>
            <person name="Anantharaman K."/>
            <person name="Brown C.T."/>
            <person name="Hug L.A."/>
            <person name="Sharon I."/>
            <person name="Castelle C.J."/>
            <person name="Probst A.J."/>
            <person name="Thomas B.C."/>
            <person name="Singh A."/>
            <person name="Wilkins M.J."/>
            <person name="Karaoz U."/>
            <person name="Brodie E.L."/>
            <person name="Williams K.H."/>
            <person name="Hubbard S.S."/>
            <person name="Banfield J.F."/>
        </authorList>
    </citation>
    <scope>NUCLEOTIDE SEQUENCE [LARGE SCALE GENOMIC DNA]</scope>
</reference>
<proteinExistence type="predicted"/>
<keyword evidence="1" id="KW-0472">Membrane</keyword>
<dbReference type="SUPFAM" id="SSF54523">
    <property type="entry name" value="Pili subunits"/>
    <property type="match status" value="1"/>
</dbReference>
<dbReference type="NCBIfam" id="TIGR02532">
    <property type="entry name" value="IV_pilin_GFxxxE"/>
    <property type="match status" value="1"/>
</dbReference>
<evidence type="ECO:0000313" key="3">
    <source>
        <dbReference type="Proteomes" id="UP000179258"/>
    </source>
</evidence>